<protein>
    <submittedName>
        <fullName evidence="9">AGAP008015-PA-like protein</fullName>
    </submittedName>
</protein>
<organism evidence="9">
    <name type="scientific">Anopheles sinensis</name>
    <name type="common">Mosquito</name>
    <dbReference type="NCBI Taxonomy" id="74873"/>
    <lineage>
        <taxon>Eukaryota</taxon>
        <taxon>Metazoa</taxon>
        <taxon>Ecdysozoa</taxon>
        <taxon>Arthropoda</taxon>
        <taxon>Hexapoda</taxon>
        <taxon>Insecta</taxon>
        <taxon>Pterygota</taxon>
        <taxon>Neoptera</taxon>
        <taxon>Endopterygota</taxon>
        <taxon>Diptera</taxon>
        <taxon>Nematocera</taxon>
        <taxon>Culicoidea</taxon>
        <taxon>Culicidae</taxon>
        <taxon>Anophelinae</taxon>
        <taxon>Anopheles</taxon>
    </lineage>
</organism>
<evidence type="ECO:0000313" key="11">
    <source>
        <dbReference type="Proteomes" id="UP000030765"/>
    </source>
</evidence>
<dbReference type="GO" id="GO:0005652">
    <property type="term" value="C:nuclear lamina"/>
    <property type="evidence" value="ECO:0007669"/>
    <property type="project" value="TreeGrafter"/>
</dbReference>
<feature type="domain" description="IF rod" evidence="8">
    <location>
        <begin position="67"/>
        <end position="374"/>
    </location>
</feature>
<dbReference type="EnsemblMetazoa" id="ASIC016025-RA">
    <property type="protein sequence ID" value="ASIC016025-PA"/>
    <property type="gene ID" value="ASIC016025"/>
</dbReference>
<dbReference type="GO" id="GO:0007097">
    <property type="term" value="P:nuclear migration"/>
    <property type="evidence" value="ECO:0007669"/>
    <property type="project" value="TreeGrafter"/>
</dbReference>
<evidence type="ECO:0000256" key="1">
    <source>
        <dbReference type="ARBA" id="ARBA00004123"/>
    </source>
</evidence>
<feature type="region of interest" description="Disordered" evidence="6">
    <location>
        <begin position="544"/>
        <end position="574"/>
    </location>
</feature>
<evidence type="ECO:0000256" key="4">
    <source>
        <dbReference type="ARBA" id="ARBA00023242"/>
    </source>
</evidence>
<proteinExistence type="predicted"/>
<dbReference type="OMA" id="QAGEKCA"/>
<keyword evidence="2" id="KW-0403">Intermediate filament</keyword>
<evidence type="ECO:0000256" key="2">
    <source>
        <dbReference type="ARBA" id="ARBA00022754"/>
    </source>
</evidence>
<keyword evidence="11" id="KW-1185">Reference proteome</keyword>
<dbReference type="OrthoDB" id="102442at2759"/>
<dbReference type="VEuPathDB" id="VectorBase:ASIS010204"/>
<dbReference type="VEuPathDB" id="VectorBase:ASIC016025"/>
<dbReference type="PROSITE" id="PS51842">
    <property type="entry name" value="IF_ROD_2"/>
    <property type="match status" value="1"/>
</dbReference>
<feature type="coiled-coil region" evidence="5">
    <location>
        <begin position="71"/>
        <end position="239"/>
    </location>
</feature>
<dbReference type="SUPFAM" id="SSF64593">
    <property type="entry name" value="Intermediate filament protein, coiled coil region"/>
    <property type="match status" value="2"/>
</dbReference>
<dbReference type="GO" id="GO:0051664">
    <property type="term" value="P:nuclear pore localization"/>
    <property type="evidence" value="ECO:0007669"/>
    <property type="project" value="TreeGrafter"/>
</dbReference>
<feature type="compositionally biased region" description="Low complexity" evidence="6">
    <location>
        <begin position="10"/>
        <end position="27"/>
    </location>
</feature>
<dbReference type="EMBL" id="KE525336">
    <property type="protein sequence ID" value="KFB47958.1"/>
    <property type="molecule type" value="Genomic_DNA"/>
</dbReference>
<dbReference type="Proteomes" id="UP000030765">
    <property type="component" value="Unassembled WGS sequence"/>
</dbReference>
<feature type="domain" description="LTD" evidence="7">
    <location>
        <begin position="414"/>
        <end position="535"/>
    </location>
</feature>
<dbReference type="Gene3D" id="1.20.5.1160">
    <property type="entry name" value="Vasodilator-stimulated phosphoprotein"/>
    <property type="match status" value="1"/>
</dbReference>
<evidence type="ECO:0000259" key="8">
    <source>
        <dbReference type="PROSITE" id="PS51842"/>
    </source>
</evidence>
<accession>A0A084WCL4</accession>
<reference evidence="9 11" key="1">
    <citation type="journal article" date="2014" name="BMC Genomics">
        <title>Genome sequence of Anopheles sinensis provides insight into genetics basis of mosquito competence for malaria parasites.</title>
        <authorList>
            <person name="Zhou D."/>
            <person name="Zhang D."/>
            <person name="Ding G."/>
            <person name="Shi L."/>
            <person name="Hou Q."/>
            <person name="Ye Y."/>
            <person name="Xu Y."/>
            <person name="Zhou H."/>
            <person name="Xiong C."/>
            <person name="Li S."/>
            <person name="Yu J."/>
            <person name="Hong S."/>
            <person name="Yu X."/>
            <person name="Zou P."/>
            <person name="Chen C."/>
            <person name="Chang X."/>
            <person name="Wang W."/>
            <person name="Lv Y."/>
            <person name="Sun Y."/>
            <person name="Ma L."/>
            <person name="Shen B."/>
            <person name="Zhu C."/>
        </authorList>
    </citation>
    <scope>NUCLEOTIDE SEQUENCE [LARGE SCALE GENOMIC DNA]</scope>
</reference>
<feature type="compositionally biased region" description="Low complexity" evidence="6">
    <location>
        <begin position="34"/>
        <end position="60"/>
    </location>
</feature>
<dbReference type="InterPro" id="IPR039008">
    <property type="entry name" value="IF_rod_dom"/>
</dbReference>
<sequence>MSQKMKKPSTKPSSTTTTTSASTIAAPQHPMAPPSSAQSVSSSASSVSSASESMEAVSPSRRGRLHEKNCLMNLNDRLACYIERVRYLEQENSRLSLELTNFQETAHREVSGLKSIYEHELADARKLLDETARDKAKVEIDAKRYWEENEQLRVKLNRRTKELSELEKSARASESRCVELTASYNTLCSERKKLQEELSEVEKEADALRRSAEAMRKDLEQETLLRVDLENNVQSLREELTFKDQIHSQELSESKLRRQSEISEIDGFLMDQYETKLQQTLQDLRDQYDQQLRHNRDELSDRFEGRIQDLEDRLGEERARHAAEKATLSDALDRMRNDMAVQLKDYQDLMEIKVSLDMEISAYDKLLSSEETRLNMAPSTVSSSSSAGVFSSSASRIFRTPSLKRKRNTLDESLDYSVLASAKGDIEITEADPEGRFVRITNRSKQEYRLDGWQLVRRPTDAPEVCFRFPKSAKIEGNGMVTVWASVANRKPDPPTDLVMKSAALWTVTDTMATALVNDEGEEVALLERHRTIRAPKDKYFHEESGGRLAVSSKSSPNGAGNGVSKNDEQCCVM</sequence>
<dbReference type="Pfam" id="PF00038">
    <property type="entry name" value="Filament"/>
    <property type="match status" value="1"/>
</dbReference>
<dbReference type="PANTHER" id="PTHR45721">
    <property type="entry name" value="LAMIN DM0-RELATED"/>
    <property type="match status" value="1"/>
</dbReference>
<evidence type="ECO:0000259" key="7">
    <source>
        <dbReference type="PROSITE" id="PS51841"/>
    </source>
</evidence>
<keyword evidence="4" id="KW-0539">Nucleus</keyword>
<dbReference type="GO" id="GO:0090435">
    <property type="term" value="P:protein localization to nuclear envelope"/>
    <property type="evidence" value="ECO:0007669"/>
    <property type="project" value="TreeGrafter"/>
</dbReference>
<dbReference type="InterPro" id="IPR001322">
    <property type="entry name" value="Lamin_tail_dom"/>
</dbReference>
<dbReference type="InterPro" id="IPR036415">
    <property type="entry name" value="Lamin_tail_dom_sf"/>
</dbReference>
<dbReference type="GO" id="GO:0005882">
    <property type="term" value="C:intermediate filament"/>
    <property type="evidence" value="ECO:0007669"/>
    <property type="project" value="UniProtKB-KW"/>
</dbReference>
<dbReference type="SMART" id="SM01391">
    <property type="entry name" value="Filament"/>
    <property type="match status" value="1"/>
</dbReference>
<feature type="region of interest" description="Disordered" evidence="6">
    <location>
        <begin position="1"/>
        <end position="62"/>
    </location>
</feature>
<comment type="subcellular location">
    <subcellularLocation>
        <location evidence="1">Nucleus</location>
    </subcellularLocation>
</comment>
<gene>
    <name evidence="9" type="ORF">ZHAS_00016025</name>
</gene>
<evidence type="ECO:0000313" key="9">
    <source>
        <dbReference type="EMBL" id="KFB47958.1"/>
    </source>
</evidence>
<reference evidence="10" key="2">
    <citation type="submission" date="2020-05" db="UniProtKB">
        <authorList>
            <consortium name="EnsemblMetazoa"/>
        </authorList>
    </citation>
    <scope>IDENTIFICATION</scope>
</reference>
<evidence type="ECO:0000256" key="6">
    <source>
        <dbReference type="SAM" id="MobiDB-lite"/>
    </source>
</evidence>
<feature type="coiled-coil region" evidence="5">
    <location>
        <begin position="270"/>
        <end position="327"/>
    </location>
</feature>
<evidence type="ECO:0000256" key="5">
    <source>
        <dbReference type="SAM" id="Coils"/>
    </source>
</evidence>
<dbReference type="PROSITE" id="PS51841">
    <property type="entry name" value="LTD"/>
    <property type="match status" value="1"/>
</dbReference>
<dbReference type="Pfam" id="PF00932">
    <property type="entry name" value="LTD"/>
    <property type="match status" value="1"/>
</dbReference>
<dbReference type="GO" id="GO:0005200">
    <property type="term" value="F:structural constituent of cytoskeleton"/>
    <property type="evidence" value="ECO:0007669"/>
    <property type="project" value="TreeGrafter"/>
</dbReference>
<dbReference type="Gene3D" id="2.60.40.1260">
    <property type="entry name" value="Lamin Tail domain"/>
    <property type="match status" value="1"/>
</dbReference>
<dbReference type="STRING" id="74873.A0A084WCL4"/>
<evidence type="ECO:0000256" key="3">
    <source>
        <dbReference type="ARBA" id="ARBA00023054"/>
    </source>
</evidence>
<dbReference type="GO" id="GO:0031507">
    <property type="term" value="P:heterochromatin formation"/>
    <property type="evidence" value="ECO:0007669"/>
    <property type="project" value="TreeGrafter"/>
</dbReference>
<dbReference type="GO" id="GO:0006998">
    <property type="term" value="P:nuclear envelope organization"/>
    <property type="evidence" value="ECO:0007669"/>
    <property type="project" value="TreeGrafter"/>
</dbReference>
<dbReference type="AlphaFoldDB" id="A0A084WCL4"/>
<dbReference type="PANTHER" id="PTHR45721:SF11">
    <property type="entry name" value="LAMIN DM0-RELATED"/>
    <property type="match status" value="1"/>
</dbReference>
<keyword evidence="3 5" id="KW-0175">Coiled coil</keyword>
<name>A0A084WCL4_ANOSI</name>
<evidence type="ECO:0000313" key="10">
    <source>
        <dbReference type="EnsemblMetazoa" id="ASIC016025-PA"/>
    </source>
</evidence>
<dbReference type="Gene3D" id="1.20.5.170">
    <property type="match status" value="1"/>
</dbReference>
<dbReference type="EMBL" id="ATLV01022722">
    <property type="status" value="NOT_ANNOTATED_CDS"/>
    <property type="molecule type" value="Genomic_DNA"/>
</dbReference>
<dbReference type="SUPFAM" id="SSF74853">
    <property type="entry name" value="Lamin A/C globular tail domain"/>
    <property type="match status" value="1"/>
</dbReference>